<dbReference type="STRING" id="38772.ENSGAGP00000000094"/>
<dbReference type="GO" id="GO:0007339">
    <property type="term" value="P:binding of sperm to zona pellucida"/>
    <property type="evidence" value="ECO:0007669"/>
    <property type="project" value="InterPro"/>
</dbReference>
<feature type="compositionally biased region" description="Basic and acidic residues" evidence="7">
    <location>
        <begin position="168"/>
        <end position="180"/>
    </location>
</feature>
<evidence type="ECO:0000256" key="6">
    <source>
        <dbReference type="ARBA" id="ARBA00044028"/>
    </source>
</evidence>
<evidence type="ECO:0000256" key="2">
    <source>
        <dbReference type="ARBA" id="ARBA00014863"/>
    </source>
</evidence>
<reference evidence="9" key="3">
    <citation type="submission" date="2025-09" db="UniProtKB">
        <authorList>
            <consortium name="Ensembl"/>
        </authorList>
    </citation>
    <scope>IDENTIFICATION</scope>
</reference>
<organism evidence="9 10">
    <name type="scientific">Gopherus agassizii</name>
    <name type="common">Agassiz's desert tortoise</name>
    <dbReference type="NCBI Taxonomy" id="38772"/>
    <lineage>
        <taxon>Eukaryota</taxon>
        <taxon>Metazoa</taxon>
        <taxon>Chordata</taxon>
        <taxon>Craniata</taxon>
        <taxon>Vertebrata</taxon>
        <taxon>Euteleostomi</taxon>
        <taxon>Archelosauria</taxon>
        <taxon>Testudinata</taxon>
        <taxon>Testudines</taxon>
        <taxon>Cryptodira</taxon>
        <taxon>Durocryptodira</taxon>
        <taxon>Testudinoidea</taxon>
        <taxon>Testudinidae</taxon>
        <taxon>Gopherus</taxon>
    </lineage>
</organism>
<dbReference type="SMART" id="SM00015">
    <property type="entry name" value="IQ"/>
    <property type="match status" value="2"/>
</dbReference>
<comment type="subunit">
    <text evidence="6">Homodimer. May interact with ROPN1.</text>
</comment>
<dbReference type="Gene3D" id="1.20.5.190">
    <property type="match status" value="1"/>
</dbReference>
<dbReference type="GO" id="GO:0016020">
    <property type="term" value="C:membrane"/>
    <property type="evidence" value="ECO:0007669"/>
    <property type="project" value="UniProtKB-SubCell"/>
</dbReference>
<keyword evidence="3" id="KW-0472">Membrane</keyword>
<dbReference type="SMART" id="SM00394">
    <property type="entry name" value="RIIa"/>
    <property type="match status" value="1"/>
</dbReference>
<protein>
    <recommendedName>
        <fullName evidence="2">Sperm surface protein Sp17</fullName>
    </recommendedName>
    <alternativeName>
        <fullName evidence="5">Sperm autoantigenic protein 17</fullName>
    </alternativeName>
</protein>
<dbReference type="Ensembl" id="ENSGAGT00000000108.1">
    <property type="protein sequence ID" value="ENSGAGP00000000094.1"/>
    <property type="gene ID" value="ENSGAGG00000000075.1"/>
</dbReference>
<dbReference type="PROSITE" id="PS50096">
    <property type="entry name" value="IQ"/>
    <property type="match status" value="2"/>
</dbReference>
<comment type="function">
    <text evidence="4">Sperm surface zona pellucida binding protein. Helps to bind spermatozoa to the zona pellucida with high affinity. Might function in binding zona pellucida and carbohydrates.</text>
</comment>
<dbReference type="PANTHER" id="PTHR10699">
    <property type="entry name" value="NEUROMODULIN"/>
    <property type="match status" value="1"/>
</dbReference>
<dbReference type="CDD" id="cd23767">
    <property type="entry name" value="IQCD"/>
    <property type="match status" value="1"/>
</dbReference>
<dbReference type="InterPro" id="IPR000048">
    <property type="entry name" value="IQ_motif_EF-hand-BS"/>
</dbReference>
<dbReference type="Pfam" id="PF00612">
    <property type="entry name" value="IQ"/>
    <property type="match status" value="2"/>
</dbReference>
<evidence type="ECO:0000313" key="9">
    <source>
        <dbReference type="Ensembl" id="ENSGAGP00000000094.1"/>
    </source>
</evidence>
<evidence type="ECO:0000256" key="5">
    <source>
        <dbReference type="ARBA" id="ARBA00031837"/>
    </source>
</evidence>
<dbReference type="PIRSF" id="PIRSF016533">
    <property type="entry name" value="Sp17"/>
    <property type="match status" value="1"/>
</dbReference>
<evidence type="ECO:0000313" key="10">
    <source>
        <dbReference type="Proteomes" id="UP000291020"/>
    </source>
</evidence>
<feature type="region of interest" description="Disordered" evidence="7">
    <location>
        <begin position="165"/>
        <end position="194"/>
    </location>
</feature>
<evidence type="ECO:0000256" key="4">
    <source>
        <dbReference type="ARBA" id="ARBA00025518"/>
    </source>
</evidence>
<sequence length="194" mass="21929">MSIPFSNTHHRIPPGFANLLEGLAREVLREQPEDIPAFAANYFEELLDKREKTKFDPAEWGAKLDDRFYNNKAFEEAVSLQEEVKESMKDSSMEPEPDKHSLFETTTHEIEDRAATKIQAVYRGYREGACTKLDEDILDIPLDDPDANAAAAKIQASFRGHMTRKKIKGGEIDRKSKDPECASSTRVGDLRNGD</sequence>
<dbReference type="SUPFAM" id="SSF47391">
    <property type="entry name" value="Dimerization-anchoring domain of cAMP-dependent PK regulatory subunit"/>
    <property type="match status" value="1"/>
</dbReference>
<dbReference type="InterPro" id="IPR047579">
    <property type="entry name" value="DD_CABYR_SP17"/>
</dbReference>
<evidence type="ECO:0000256" key="3">
    <source>
        <dbReference type="ARBA" id="ARBA00023136"/>
    </source>
</evidence>
<accession>A0A452GEY9</accession>
<evidence type="ECO:0000256" key="1">
    <source>
        <dbReference type="ARBA" id="ARBA00004170"/>
    </source>
</evidence>
<reference evidence="10" key="1">
    <citation type="journal article" date="2017" name="PLoS ONE">
        <title>The Agassiz's desert tortoise genome provides a resource for the conservation of a threatened species.</title>
        <authorList>
            <person name="Tollis M."/>
            <person name="DeNardo D.F."/>
            <person name="Cornelius J.A."/>
            <person name="Dolby G.A."/>
            <person name="Edwards T."/>
            <person name="Henen B.T."/>
            <person name="Karl A.E."/>
            <person name="Murphy R.W."/>
            <person name="Kusumi K."/>
        </authorList>
    </citation>
    <scope>NUCLEOTIDE SEQUENCE [LARGE SCALE GENOMIC DNA]</scope>
</reference>
<dbReference type="Pfam" id="PF02197">
    <property type="entry name" value="RIIa"/>
    <property type="match status" value="1"/>
</dbReference>
<feature type="domain" description="RIIa" evidence="8">
    <location>
        <begin position="14"/>
        <end position="51"/>
    </location>
</feature>
<proteinExistence type="predicted"/>
<keyword evidence="10" id="KW-1185">Reference proteome</keyword>
<dbReference type="PANTHER" id="PTHR10699:SF16">
    <property type="entry name" value="SPERM SURFACE PROTEIN SP17"/>
    <property type="match status" value="1"/>
</dbReference>
<reference evidence="9" key="2">
    <citation type="submission" date="2025-08" db="UniProtKB">
        <authorList>
            <consortium name="Ensembl"/>
        </authorList>
    </citation>
    <scope>IDENTIFICATION</scope>
</reference>
<dbReference type="Proteomes" id="UP000291020">
    <property type="component" value="Unassembled WGS sequence"/>
</dbReference>
<dbReference type="FunFam" id="1.20.890.10:FF:000006">
    <property type="entry name" value="Sperm surface protein Sp17"/>
    <property type="match status" value="1"/>
</dbReference>
<dbReference type="AlphaFoldDB" id="A0A452GEY9"/>
<dbReference type="InterPro" id="IPR003117">
    <property type="entry name" value="cAMP_dep_PK_reg_su_I/II_a/b"/>
</dbReference>
<comment type="subcellular location">
    <subcellularLocation>
        <location evidence="1">Membrane</location>
        <topology evidence="1">Peripheral membrane protein</topology>
    </subcellularLocation>
</comment>
<evidence type="ECO:0000256" key="7">
    <source>
        <dbReference type="SAM" id="MobiDB-lite"/>
    </source>
</evidence>
<evidence type="ECO:0000259" key="8">
    <source>
        <dbReference type="SMART" id="SM00394"/>
    </source>
</evidence>
<dbReference type="InterPro" id="IPR012105">
    <property type="entry name" value="Sp17"/>
</dbReference>
<dbReference type="Gene3D" id="1.20.890.10">
    <property type="entry name" value="cAMP-dependent protein kinase regulatory subunit, dimerization-anchoring domain"/>
    <property type="match status" value="1"/>
</dbReference>
<dbReference type="GO" id="GO:0005516">
    <property type="term" value="F:calmodulin binding"/>
    <property type="evidence" value="ECO:0007669"/>
    <property type="project" value="TreeGrafter"/>
</dbReference>
<dbReference type="CDD" id="cd12100">
    <property type="entry name" value="DD_CABYR_SP17"/>
    <property type="match status" value="1"/>
</dbReference>
<name>A0A452GEY9_9SAUR</name>